<protein>
    <submittedName>
        <fullName evidence="2">Uncharacterized protein</fullName>
    </submittedName>
</protein>
<sequence length="280" mass="29838">MNSRLIPLIALVVVATDAALLVTGTIGPAVALALFLIVEIPLGALAVTGYVRRYRTHRARTETRREALRALAADDPYLRLAAAEARTVASLARWVSRRPDVPAGAVPIGYARGTLGMPIALAAAATIELVAVHLLVPWPVVRLVLDLLGIYGLLMVLGWLAGRIVRPHLLDRGVLTLRSGPHVCARIPLDAVADVRRERRLSPTNAEITGDDDRGGALVLPGPDGTNLSLTLSQPVAASVPDFGWRAPTLREVSVVRLHVDDPEAAVVAIRRGSVAHVSY</sequence>
<dbReference type="AlphaFoldDB" id="A0A2S1R8B0"/>
<dbReference type="RefSeq" id="WP_108847767.1">
    <property type="nucleotide sequence ID" value="NZ_CP015449.1"/>
</dbReference>
<dbReference type="OrthoDB" id="5119624at2"/>
<evidence type="ECO:0000256" key="1">
    <source>
        <dbReference type="SAM" id="Phobius"/>
    </source>
</evidence>
<name>A0A2S1R8B0_9ACTN</name>
<evidence type="ECO:0000313" key="2">
    <source>
        <dbReference type="EMBL" id="AWH92530.1"/>
    </source>
</evidence>
<evidence type="ECO:0000313" key="3">
    <source>
        <dbReference type="Proteomes" id="UP000244928"/>
    </source>
</evidence>
<reference evidence="2 3" key="1">
    <citation type="submission" date="2016-04" db="EMBL/GenBank/DDBJ databases">
        <title>Complete genome sequence of Dietzia lutea YIM 80766T, a strain isolated from desert soil in Egypt.</title>
        <authorList>
            <person name="Zhao J."/>
            <person name="Hu B."/>
            <person name="Geng S."/>
            <person name="Nie Y."/>
            <person name="Tang Y."/>
        </authorList>
    </citation>
    <scope>NUCLEOTIDE SEQUENCE [LARGE SCALE GENOMIC DNA]</scope>
    <source>
        <strain evidence="2 3">YIM 80766</strain>
    </source>
</reference>
<dbReference type="Proteomes" id="UP000244928">
    <property type="component" value="Chromosome"/>
</dbReference>
<feature type="transmembrane region" description="Helical" evidence="1">
    <location>
        <begin position="31"/>
        <end position="51"/>
    </location>
</feature>
<feature type="transmembrane region" description="Helical" evidence="1">
    <location>
        <begin position="142"/>
        <end position="162"/>
    </location>
</feature>
<organism evidence="2 3">
    <name type="scientific">Dietzia lutea</name>
    <dbReference type="NCBI Taxonomy" id="546160"/>
    <lineage>
        <taxon>Bacteria</taxon>
        <taxon>Bacillati</taxon>
        <taxon>Actinomycetota</taxon>
        <taxon>Actinomycetes</taxon>
        <taxon>Mycobacteriales</taxon>
        <taxon>Dietziaceae</taxon>
        <taxon>Dietzia</taxon>
    </lineage>
</organism>
<dbReference type="EMBL" id="CP015449">
    <property type="protein sequence ID" value="AWH92530.1"/>
    <property type="molecule type" value="Genomic_DNA"/>
</dbReference>
<proteinExistence type="predicted"/>
<accession>A0A2S1R8B0</accession>
<gene>
    <name evidence="2" type="ORF">A6035_10550</name>
</gene>
<keyword evidence="1" id="KW-1133">Transmembrane helix</keyword>
<keyword evidence="1" id="KW-0472">Membrane</keyword>
<feature type="transmembrane region" description="Helical" evidence="1">
    <location>
        <begin position="115"/>
        <end position="136"/>
    </location>
</feature>
<keyword evidence="1" id="KW-0812">Transmembrane</keyword>
<dbReference type="KEGG" id="dlu:A6035_10550"/>
<keyword evidence="3" id="KW-1185">Reference proteome</keyword>